<protein>
    <submittedName>
        <fullName evidence="1">Uncharacterized protein</fullName>
    </submittedName>
</protein>
<evidence type="ECO:0000313" key="1">
    <source>
        <dbReference type="EMBL" id="KKK77569.1"/>
    </source>
</evidence>
<accession>A0A0F9AGD6</accession>
<proteinExistence type="predicted"/>
<gene>
    <name evidence="1" type="ORF">LCGC14_2852250</name>
</gene>
<reference evidence="1" key="1">
    <citation type="journal article" date="2015" name="Nature">
        <title>Complex archaea that bridge the gap between prokaryotes and eukaryotes.</title>
        <authorList>
            <person name="Spang A."/>
            <person name="Saw J.H."/>
            <person name="Jorgensen S.L."/>
            <person name="Zaremba-Niedzwiedzka K."/>
            <person name="Martijn J."/>
            <person name="Lind A.E."/>
            <person name="van Eijk R."/>
            <person name="Schleper C."/>
            <person name="Guy L."/>
            <person name="Ettema T.J."/>
        </authorList>
    </citation>
    <scope>NUCLEOTIDE SEQUENCE</scope>
</reference>
<dbReference type="EMBL" id="LAZR01054893">
    <property type="protein sequence ID" value="KKK77569.1"/>
    <property type="molecule type" value="Genomic_DNA"/>
</dbReference>
<dbReference type="AlphaFoldDB" id="A0A0F9AGD6"/>
<name>A0A0F9AGD6_9ZZZZ</name>
<comment type="caution">
    <text evidence="1">The sequence shown here is derived from an EMBL/GenBank/DDBJ whole genome shotgun (WGS) entry which is preliminary data.</text>
</comment>
<organism evidence="1">
    <name type="scientific">marine sediment metagenome</name>
    <dbReference type="NCBI Taxonomy" id="412755"/>
    <lineage>
        <taxon>unclassified sequences</taxon>
        <taxon>metagenomes</taxon>
        <taxon>ecological metagenomes</taxon>
    </lineage>
</organism>
<sequence>MMSNRKQPILRLESVAGKMCAVLHEGGKMDYIQPIPQKLQPFFNALIGFLGRREKVKK</sequence>